<proteinExistence type="predicted"/>
<feature type="compositionally biased region" description="Pro residues" evidence="2">
    <location>
        <begin position="910"/>
        <end position="919"/>
    </location>
</feature>
<dbReference type="eggNOG" id="ENOG502SEAV">
    <property type="taxonomic scope" value="Eukaryota"/>
</dbReference>
<dbReference type="PANTHER" id="PTHR46162:SF2">
    <property type="entry name" value="ANKYRIN REPEAT-CONTAINING PROTEIN-RELATED"/>
    <property type="match status" value="1"/>
</dbReference>
<feature type="region of interest" description="Disordered" evidence="2">
    <location>
        <begin position="1325"/>
        <end position="1358"/>
    </location>
</feature>
<sequence>MFALNGFPEETPPQPPILDHQASSISIGGSAPFSQQHSQPLQQQHSTSLYHHGLGAGNHLQQPPQHHQYDSSMTQDGQSPASLGGLSANTYSSMDYDYNAMNHYNVHGHQQSGGYGHMDMTGYSSSMPQSSPPTMVQSNGYYSSHPLYDQGEHHTIYQQDTATGPDNAGAPGVSHVTPPVPVPQMHHPPLVKTVSSGAGPTYIPDGTLDIYGGVYRVVPVRTRLFSSYHWAIDGFSQSVDEKLVSLPFGPPNWRWQLVVYPRGAGDGAGSHISAFIRPLKNETELAAGDIWTRPITEFSVRVRRAIPGSPIVGVPDPIENYITTDTSAPSFTGFSAAMSGWGFPELLELQSLSDAVTYDGTLNLEADVIGEQVLDWAVYQYQWDIPSFRQLTEDETQSQAFGPPECQWRIQIFRQGNKEGQGTHFSVYLIPEKSAQESALKSAWSRPIVSLTIKVHAAGEALVTKTLTGGYIFDAENPACGWPQLVELSQLNDSIDWYGTLSIQTEVTWELSYGGPGTDLGRVRSTLAEISGELDAIKGRAEALSEELDQARAEVVNLRTELAASHSELSSTRTQLNTSQSQLEDVESRLRTVGNIEARMAVVQKELVDAQKRVEEAERIEERFVMVKTELAAARDAQQISDELRVKIAKFKAKIAALRAGMEDEGVLSVPQTSGDGKGWNGEGEQDALRTGEDDADTLHLKLVQVNAKVAALEADLAEARAEIDAKTRALADAAINAPTTEEEVFDEEGNENPLLAAMATVRNEVLVVKGVLLEASGRELETDAERAGLSAELAMVQAELEVTRAALIDAASKSEELESDTETAAELARIQADLQDVRTQLITRRLGLEDTADLANAIVTYRADTEDRATSPLRSHGFSGAPSPQHSAADYGLTSISTLDSEEAVPLPTGMPPPPINMGPPLSTMQTGPSTTDVRALQERADMLESIHHQAQTDLSYTQSELTAVQTELSDIKGRMQAAQEMLIGGASSNTGVDNQALFERLFNRRMSNALPPGDGNLGFRDIPEPWTPVEGDAAGVNSKELAALLQQVQGKSRILPSLATLMTALLTMWFIVYSTIYVVCSPSRLDTQPAPPYADVCRTTVMPAWEAVTTTWHAAAERFVGDVAPGVFDAAYTVGVWGSDVGKGVVGGLRKGVRKIKKGTKSVESRDLGSRTEMQSTVATPLVPVAQESRTVTPSTSLVSVVEQASENRTETLSTVATPVVSVVPKNRTGDPSTSSVAVVEQSQPVVPSPETTWESVPLSEQGSPSFSKSLVGSYTPEQDIAMSAGEANMTMEPVAEKLTDLPVPVADIGLSSPASEQVIHPIEPVAEQSPDVTSLTSPVPTESSPLPPDTQNSLPQKTPTILTPTSEVDATIAVSDVSHSEETNPIDSDLFFESPVPEQPLESVNQKIPISTDPVVVQAEETTEPMAVTPLVEPSWTETEPTTAALAVENETGMSPAGENTMSKNGREPDAEITPTVGDEREGDSIGGETLSNKEGREVHDSVDWAESGDNEPADTRTVTHDEL</sequence>
<dbReference type="InterPro" id="IPR002083">
    <property type="entry name" value="MATH/TRAF_dom"/>
</dbReference>
<dbReference type="Proteomes" id="UP000053201">
    <property type="component" value="Unassembled WGS sequence"/>
</dbReference>
<organism evidence="4 5">
    <name type="scientific">Spizellomyces punctatus (strain DAOM BR117)</name>
    <dbReference type="NCBI Taxonomy" id="645134"/>
    <lineage>
        <taxon>Eukaryota</taxon>
        <taxon>Fungi</taxon>
        <taxon>Fungi incertae sedis</taxon>
        <taxon>Chytridiomycota</taxon>
        <taxon>Chytridiomycota incertae sedis</taxon>
        <taxon>Chytridiomycetes</taxon>
        <taxon>Spizellomycetales</taxon>
        <taxon>Spizellomycetaceae</taxon>
        <taxon>Spizellomyces</taxon>
    </lineage>
</organism>
<dbReference type="VEuPathDB" id="FungiDB:SPPG_06025"/>
<dbReference type="EMBL" id="KQ257459">
    <property type="protein sequence ID" value="KNC99078.1"/>
    <property type="molecule type" value="Genomic_DNA"/>
</dbReference>
<feature type="region of interest" description="Disordered" evidence="2">
    <location>
        <begin position="904"/>
        <end position="934"/>
    </location>
</feature>
<feature type="region of interest" description="Disordered" evidence="2">
    <location>
        <begin position="668"/>
        <end position="689"/>
    </location>
</feature>
<feature type="domain" description="MATH" evidence="3">
    <location>
        <begin position="225"/>
        <end position="368"/>
    </location>
</feature>
<feature type="compositionally biased region" description="Polar residues" evidence="2">
    <location>
        <begin position="924"/>
        <end position="934"/>
    </location>
</feature>
<feature type="compositionally biased region" description="Low complexity" evidence="2">
    <location>
        <begin position="1237"/>
        <end position="1253"/>
    </location>
</feature>
<dbReference type="GeneID" id="27689360"/>
<keyword evidence="5" id="KW-1185">Reference proteome</keyword>
<feature type="compositionally biased region" description="Polar residues" evidence="2">
    <location>
        <begin position="1333"/>
        <end position="1358"/>
    </location>
</feature>
<feature type="compositionally biased region" description="Basic and acidic residues" evidence="2">
    <location>
        <begin position="1517"/>
        <end position="1527"/>
    </location>
</feature>
<dbReference type="Pfam" id="PF22486">
    <property type="entry name" value="MATH_2"/>
    <property type="match status" value="2"/>
</dbReference>
<feature type="compositionally biased region" description="Low complexity" evidence="2">
    <location>
        <begin position="34"/>
        <end position="49"/>
    </location>
</feature>
<protein>
    <recommendedName>
        <fullName evidence="3">MATH domain-containing protein</fullName>
    </recommendedName>
</protein>
<dbReference type="InterPro" id="IPR008974">
    <property type="entry name" value="TRAF-like"/>
</dbReference>
<keyword evidence="1" id="KW-0175">Coiled coil</keyword>
<evidence type="ECO:0000256" key="2">
    <source>
        <dbReference type="SAM" id="MobiDB-lite"/>
    </source>
</evidence>
<dbReference type="SUPFAM" id="SSF57997">
    <property type="entry name" value="Tropomyosin"/>
    <property type="match status" value="1"/>
</dbReference>
<feature type="compositionally biased region" description="Polar residues" evidence="2">
    <location>
        <begin position="59"/>
        <end position="86"/>
    </location>
</feature>
<feature type="compositionally biased region" description="Basic and acidic residues" evidence="2">
    <location>
        <begin position="1495"/>
        <end position="1506"/>
    </location>
</feature>
<dbReference type="InParanoid" id="A0A0L0HEB8"/>
<name>A0A0L0HEB8_SPIPD</name>
<reference evidence="4 5" key="1">
    <citation type="submission" date="2009-08" db="EMBL/GenBank/DDBJ databases">
        <title>The Genome Sequence of Spizellomyces punctatus strain DAOM BR117.</title>
        <authorList>
            <consortium name="The Broad Institute Genome Sequencing Platform"/>
            <person name="Russ C."/>
            <person name="Cuomo C."/>
            <person name="Shea T."/>
            <person name="Young S.K."/>
            <person name="Zeng Q."/>
            <person name="Koehrsen M."/>
            <person name="Haas B."/>
            <person name="Borodovsky M."/>
            <person name="Guigo R."/>
            <person name="Alvarado L."/>
            <person name="Berlin A."/>
            <person name="Bochicchio J."/>
            <person name="Borenstein D."/>
            <person name="Chapman S."/>
            <person name="Chen Z."/>
            <person name="Engels R."/>
            <person name="Freedman E."/>
            <person name="Gellesch M."/>
            <person name="Goldberg J."/>
            <person name="Griggs A."/>
            <person name="Gujja S."/>
            <person name="Heiman D."/>
            <person name="Hepburn T."/>
            <person name="Howarth C."/>
            <person name="Jen D."/>
            <person name="Larson L."/>
            <person name="Lewis B."/>
            <person name="Mehta T."/>
            <person name="Park D."/>
            <person name="Pearson M."/>
            <person name="Roberts A."/>
            <person name="Saif S."/>
            <person name="Shenoy N."/>
            <person name="Sisk P."/>
            <person name="Stolte C."/>
            <person name="Sykes S."/>
            <person name="Thomson T."/>
            <person name="Walk T."/>
            <person name="White J."/>
            <person name="Yandava C."/>
            <person name="Burger G."/>
            <person name="Gray M.W."/>
            <person name="Holland P.W.H."/>
            <person name="King N."/>
            <person name="Lang F.B.F."/>
            <person name="Roger A.J."/>
            <person name="Ruiz-Trillo I."/>
            <person name="Lander E."/>
            <person name="Nusbaum C."/>
        </authorList>
    </citation>
    <scope>NUCLEOTIDE SEQUENCE [LARGE SCALE GENOMIC DNA]</scope>
    <source>
        <strain evidence="4 5">DAOM BR117</strain>
    </source>
</reference>
<feature type="compositionally biased region" description="Polar residues" evidence="2">
    <location>
        <begin position="1254"/>
        <end position="1271"/>
    </location>
</feature>
<dbReference type="PROSITE" id="PS50144">
    <property type="entry name" value="MATH"/>
    <property type="match status" value="2"/>
</dbReference>
<gene>
    <name evidence="4" type="ORF">SPPG_06025</name>
</gene>
<dbReference type="SUPFAM" id="SSF49599">
    <property type="entry name" value="TRAF domain-like"/>
    <property type="match status" value="2"/>
</dbReference>
<accession>A0A0L0HEB8</accession>
<feature type="coiled-coil region" evidence="1">
    <location>
        <begin position="703"/>
        <end position="737"/>
    </location>
</feature>
<evidence type="ECO:0000313" key="4">
    <source>
        <dbReference type="EMBL" id="KNC99078.1"/>
    </source>
</evidence>
<feature type="region of interest" description="Disordered" evidence="2">
    <location>
        <begin position="1227"/>
        <end position="1271"/>
    </location>
</feature>
<dbReference type="Gene3D" id="1.10.287.1490">
    <property type="match status" value="1"/>
</dbReference>
<feature type="coiled-coil region" evidence="1">
    <location>
        <begin position="527"/>
        <end position="620"/>
    </location>
</feature>
<feature type="region of interest" description="Disordered" evidence="2">
    <location>
        <begin position="1"/>
        <end position="86"/>
    </location>
</feature>
<dbReference type="STRING" id="645134.A0A0L0HEB8"/>
<dbReference type="Gene3D" id="2.60.210.10">
    <property type="entry name" value="Apoptosis, Tumor Necrosis Factor Receptor Associated Protein 2, Chain A"/>
    <property type="match status" value="2"/>
</dbReference>
<evidence type="ECO:0000259" key="3">
    <source>
        <dbReference type="PROSITE" id="PS50144"/>
    </source>
</evidence>
<dbReference type="CDD" id="cd00121">
    <property type="entry name" value="MATH"/>
    <property type="match status" value="2"/>
</dbReference>
<dbReference type="RefSeq" id="XP_016607118.1">
    <property type="nucleotide sequence ID" value="XM_016754231.1"/>
</dbReference>
<dbReference type="OrthoDB" id="1883087at2759"/>
<evidence type="ECO:0000313" key="5">
    <source>
        <dbReference type="Proteomes" id="UP000053201"/>
    </source>
</evidence>
<feature type="domain" description="MATH" evidence="3">
    <location>
        <begin position="378"/>
        <end position="507"/>
    </location>
</feature>
<dbReference type="PANTHER" id="PTHR46162">
    <property type="entry name" value="TRAF-LIKE FAMILY PROTEIN"/>
    <property type="match status" value="1"/>
</dbReference>
<feature type="region of interest" description="Disordered" evidence="2">
    <location>
        <begin position="868"/>
        <end position="891"/>
    </location>
</feature>
<evidence type="ECO:0000256" key="1">
    <source>
        <dbReference type="SAM" id="Coils"/>
    </source>
</evidence>
<feature type="region of interest" description="Disordered" evidence="2">
    <location>
        <begin position="1451"/>
        <end position="1527"/>
    </location>
</feature>